<dbReference type="PROSITE" id="PS50088">
    <property type="entry name" value="ANK_REPEAT"/>
    <property type="match status" value="8"/>
</dbReference>
<dbReference type="PANTHER" id="PTHR24198">
    <property type="entry name" value="ANKYRIN REPEAT AND PROTEIN KINASE DOMAIN-CONTAINING PROTEIN"/>
    <property type="match status" value="1"/>
</dbReference>
<name>A0AAT9UQM9_9POXV</name>
<keyword evidence="1" id="KW-0677">Repeat</keyword>
<evidence type="ECO:0000256" key="3">
    <source>
        <dbReference type="PROSITE-ProRule" id="PRU00023"/>
    </source>
</evidence>
<evidence type="ECO:0000259" key="4">
    <source>
        <dbReference type="Pfam" id="PF09372"/>
    </source>
</evidence>
<dbReference type="PRINTS" id="PR01415">
    <property type="entry name" value="ANKYRIN"/>
</dbReference>
<feature type="repeat" description="ANK" evidence="3">
    <location>
        <begin position="48"/>
        <end position="72"/>
    </location>
</feature>
<keyword evidence="2 3" id="KW-0040">ANK repeat</keyword>
<dbReference type="Pfam" id="PF09372">
    <property type="entry name" value="PRANC"/>
    <property type="match status" value="1"/>
</dbReference>
<feature type="repeat" description="ANK" evidence="3">
    <location>
        <begin position="75"/>
        <end position="107"/>
    </location>
</feature>
<dbReference type="InterPro" id="IPR018272">
    <property type="entry name" value="PRANC_domain"/>
</dbReference>
<accession>A0AAT9UQM9</accession>
<feature type="repeat" description="ANK" evidence="3">
    <location>
        <begin position="107"/>
        <end position="135"/>
    </location>
</feature>
<feature type="repeat" description="ANK" evidence="3">
    <location>
        <begin position="237"/>
        <end position="269"/>
    </location>
</feature>
<dbReference type="EMBL" id="OQ865377">
    <property type="protein sequence ID" value="WHV01484.1"/>
    <property type="molecule type" value="Genomic_DNA"/>
</dbReference>
<feature type="repeat" description="ANK" evidence="3">
    <location>
        <begin position="170"/>
        <end position="202"/>
    </location>
</feature>
<evidence type="ECO:0000256" key="1">
    <source>
        <dbReference type="ARBA" id="ARBA00022737"/>
    </source>
</evidence>
<proteinExistence type="predicted"/>
<dbReference type="InterPro" id="IPR036770">
    <property type="entry name" value="Ankyrin_rpt-contain_sf"/>
</dbReference>
<dbReference type="SUPFAM" id="SSF48403">
    <property type="entry name" value="Ankyrin repeat"/>
    <property type="match status" value="2"/>
</dbReference>
<gene>
    <name evidence="5" type="ORF">APAPVX9-038</name>
</gene>
<dbReference type="PANTHER" id="PTHR24198:SF165">
    <property type="entry name" value="ANKYRIN REPEAT-CONTAINING PROTEIN-RELATED"/>
    <property type="match status" value="1"/>
</dbReference>
<dbReference type="Pfam" id="PF13606">
    <property type="entry name" value="Ank_3"/>
    <property type="match status" value="1"/>
</dbReference>
<evidence type="ECO:0000313" key="5">
    <source>
        <dbReference type="EMBL" id="WHV01484.1"/>
    </source>
</evidence>
<reference evidence="5" key="1">
    <citation type="submission" date="2023-04" db="EMBL/GenBank/DDBJ databases">
        <title>Genomic characterization of avipoxvirus isolates from Apapne (Himatione sanguinea).</title>
        <authorList>
            <person name="Butt S.L."/>
            <person name="Do Nascimento G.M."/>
        </authorList>
    </citation>
    <scope>NUCLEOTIDE SEQUENCE</scope>
    <source>
        <strain evidence="5">APAPVX9</strain>
    </source>
</reference>
<dbReference type="PROSITE" id="PS50297">
    <property type="entry name" value="ANK_REP_REGION"/>
    <property type="match status" value="8"/>
</dbReference>
<sequence>MIYNTSLPEMSNGKLRNELHKAIRYKDINLVRYILKKCKCNNVSILSTSLYLAVSISDIEMVKLLLEHGADILKCKNPPLHKAASLDNTEIAKLLIDSGADIEQIHSGNSPLYISVYRNNKSLTRYLLKKGVNCNRFFLNYYDVLYDKISDDMYKIFVDFNVDLNIQTRNSETPLHYAIKHKKIDLIKILLDNSIKIEKSSFSHKQYLIKALNTNCSNDIITLLIKHGVSINEQDDLGKTPLHHSVINRRKDVIKILLNMGADINVIDDCIGSPLHYAVSRNDIDTTKILLERGANVNIVNDHIDTVLNTAVASKNKTIVNLLLKYGADTKLAGLDKYVIHIAIEMKDINILNAVLLYGCDVNVYHPKGFTPLYMAVNYIKIEFVKLLLEHGAYVNAKTKLSGNTPLHKAMFSNSIDNIKLLLSYGADYNSLNNHGNTPLTCVNFLDDKIAIMIISKMILERFKNPEIAGLEGFVVNMEYINSNKRLLSMKESCEKELDTITHIKLNSTYSLNVFLDNNINVMTKFVNNPRVNKIPVRIRIYRKLIQKNKLLALHRYQLIVKAVEESNNLGIIGKLPVDIKHIIMELLSDEDLHSVITSCYSAV</sequence>
<organism evidence="5">
    <name type="scientific">Apapanepox virus</name>
    <dbReference type="NCBI Taxonomy" id="3049969"/>
    <lineage>
        <taxon>Viruses</taxon>
        <taxon>Varidnaviria</taxon>
        <taxon>Bamfordvirae</taxon>
        <taxon>Nucleocytoviricota</taxon>
        <taxon>Pokkesviricetes</taxon>
        <taxon>Chitovirales</taxon>
        <taxon>Poxviridae</taxon>
        <taxon>Chordopoxvirinae</taxon>
        <taxon>Avipoxvirus</taxon>
    </lineage>
</organism>
<feature type="domain" description="PRANC" evidence="4">
    <location>
        <begin position="509"/>
        <end position="597"/>
    </location>
</feature>
<evidence type="ECO:0000256" key="2">
    <source>
        <dbReference type="ARBA" id="ARBA00023043"/>
    </source>
</evidence>
<dbReference type="Pfam" id="PF12796">
    <property type="entry name" value="Ank_2"/>
    <property type="match status" value="4"/>
</dbReference>
<feature type="repeat" description="ANK" evidence="3">
    <location>
        <begin position="273"/>
        <end position="302"/>
    </location>
</feature>
<feature type="repeat" description="ANK" evidence="3">
    <location>
        <begin position="402"/>
        <end position="434"/>
    </location>
</feature>
<dbReference type="SMART" id="SM00248">
    <property type="entry name" value="ANK"/>
    <property type="match status" value="12"/>
</dbReference>
<protein>
    <submittedName>
        <fullName evidence="5">Ankyrin repeat containing protein</fullName>
    </submittedName>
</protein>
<dbReference type="Gene3D" id="1.25.40.20">
    <property type="entry name" value="Ankyrin repeat-containing domain"/>
    <property type="match status" value="5"/>
</dbReference>
<dbReference type="InterPro" id="IPR002110">
    <property type="entry name" value="Ankyrin_rpt"/>
</dbReference>
<feature type="repeat" description="ANK" evidence="3">
    <location>
        <begin position="368"/>
        <end position="400"/>
    </location>
</feature>